<feature type="chain" id="PRO_5046272625" evidence="1">
    <location>
        <begin position="23"/>
        <end position="237"/>
    </location>
</feature>
<dbReference type="Pfam" id="PF01223">
    <property type="entry name" value="Endonuclease_NS"/>
    <property type="match status" value="1"/>
</dbReference>
<sequence>MFFRPSFLLAPALLSGAATAFAAGFDDCPQFFSGKPPVIQGYGQQRALCFEEFAVLHSGQTKTPLYTAQRLNARMLNKAKDLKRNDKFYEEARLPESERALLSDYRRSGFSRGHMAAAGDMSTTFGKAQSYSLANMVPQDPTQNGKPWSQIEQDTRRYIRRARGDVYVITGPVFNSRQPRTIGNSGVWVPDAVFKMVYDPATGERWVHLQANQKSTRAGKPISYEEFVQRTGIRLLN</sequence>
<dbReference type="SMART" id="SM00892">
    <property type="entry name" value="Endonuclease_NS"/>
    <property type="match status" value="1"/>
</dbReference>
<dbReference type="Proteomes" id="UP000562492">
    <property type="component" value="Unassembled WGS sequence"/>
</dbReference>
<dbReference type="PANTHER" id="PTHR13966">
    <property type="entry name" value="ENDONUCLEASE RELATED"/>
    <property type="match status" value="1"/>
</dbReference>
<evidence type="ECO:0000259" key="2">
    <source>
        <dbReference type="SMART" id="SM00477"/>
    </source>
</evidence>
<reference evidence="4 5" key="1">
    <citation type="submission" date="2020-08" db="EMBL/GenBank/DDBJ databases">
        <title>Functional genomics of gut bacteria from endangered species of beetles.</title>
        <authorList>
            <person name="Carlos-Shanley C."/>
        </authorList>
    </citation>
    <scope>NUCLEOTIDE SEQUENCE [LARGE SCALE GENOMIC DNA]</scope>
    <source>
        <strain evidence="4 5">S00124</strain>
    </source>
</reference>
<dbReference type="PANTHER" id="PTHR13966:SF5">
    <property type="entry name" value="ENDONUCLEASE G, MITOCHONDRIAL"/>
    <property type="match status" value="1"/>
</dbReference>
<dbReference type="RefSeq" id="WP_184707231.1">
    <property type="nucleotide sequence ID" value="NZ_JACHKZ010000008.1"/>
</dbReference>
<dbReference type="GO" id="GO:0004519">
    <property type="term" value="F:endonuclease activity"/>
    <property type="evidence" value="ECO:0007669"/>
    <property type="project" value="UniProtKB-KW"/>
</dbReference>
<gene>
    <name evidence="4" type="ORF">HNP33_001662</name>
</gene>
<dbReference type="InterPro" id="IPR044929">
    <property type="entry name" value="DNA/RNA_non-sp_Endonuclease_sf"/>
</dbReference>
<feature type="signal peptide" evidence="1">
    <location>
        <begin position="1"/>
        <end position="22"/>
    </location>
</feature>
<protein>
    <submittedName>
        <fullName evidence="4">Endonuclease G</fullName>
    </submittedName>
</protein>
<accession>A0ABR6REM0</accession>
<dbReference type="InterPro" id="IPR044925">
    <property type="entry name" value="His-Me_finger_sf"/>
</dbReference>
<keyword evidence="4" id="KW-0255">Endonuclease</keyword>
<comment type="caution">
    <text evidence="4">The sequence shown here is derived from an EMBL/GenBank/DDBJ whole genome shotgun (WGS) entry which is preliminary data.</text>
</comment>
<keyword evidence="4" id="KW-0540">Nuclease</keyword>
<organism evidence="4 5">
    <name type="scientific">Comamonas odontotermitis</name>
    <dbReference type="NCBI Taxonomy" id="379895"/>
    <lineage>
        <taxon>Bacteria</taxon>
        <taxon>Pseudomonadati</taxon>
        <taxon>Pseudomonadota</taxon>
        <taxon>Betaproteobacteria</taxon>
        <taxon>Burkholderiales</taxon>
        <taxon>Comamonadaceae</taxon>
        <taxon>Comamonas</taxon>
    </lineage>
</organism>
<dbReference type="SUPFAM" id="SSF54060">
    <property type="entry name" value="His-Me finger endonucleases"/>
    <property type="match status" value="1"/>
</dbReference>
<dbReference type="InterPro" id="IPR001604">
    <property type="entry name" value="Endo_G_ENPP1-like_dom"/>
</dbReference>
<dbReference type="InterPro" id="IPR020821">
    <property type="entry name" value="ENPP1-3/EXOG-like_nuc-like"/>
</dbReference>
<keyword evidence="1" id="KW-0732">Signal</keyword>
<proteinExistence type="predicted"/>
<evidence type="ECO:0000313" key="4">
    <source>
        <dbReference type="EMBL" id="MBB6577605.1"/>
    </source>
</evidence>
<keyword evidence="4" id="KW-0378">Hydrolase</keyword>
<evidence type="ECO:0000256" key="1">
    <source>
        <dbReference type="SAM" id="SignalP"/>
    </source>
</evidence>
<dbReference type="SMART" id="SM00477">
    <property type="entry name" value="NUC"/>
    <property type="match status" value="1"/>
</dbReference>
<name>A0ABR6REM0_9BURK</name>
<feature type="domain" description="DNA/RNA non-specific endonuclease/pyrophosphatase/phosphodiesterase" evidence="3">
    <location>
        <begin position="49"/>
        <end position="231"/>
    </location>
</feature>
<keyword evidence="5" id="KW-1185">Reference proteome</keyword>
<feature type="domain" description="ENPP1-3/EXOG-like endonuclease/phosphodiesterase" evidence="2">
    <location>
        <begin position="50"/>
        <end position="230"/>
    </location>
</feature>
<evidence type="ECO:0000313" key="5">
    <source>
        <dbReference type="Proteomes" id="UP000562492"/>
    </source>
</evidence>
<dbReference type="InterPro" id="IPR040255">
    <property type="entry name" value="Non-specific_endonuclease"/>
</dbReference>
<evidence type="ECO:0000259" key="3">
    <source>
        <dbReference type="SMART" id="SM00892"/>
    </source>
</evidence>
<dbReference type="EMBL" id="JACHKZ010000008">
    <property type="protein sequence ID" value="MBB6577605.1"/>
    <property type="molecule type" value="Genomic_DNA"/>
</dbReference>
<dbReference type="Gene3D" id="3.40.570.10">
    <property type="entry name" value="Extracellular Endonuclease, subunit A"/>
    <property type="match status" value="1"/>
</dbReference>